<accession>A0AAP4F8R2</accession>
<comment type="caution">
    <text evidence="2">The sequence shown here is derived from an EMBL/GenBank/DDBJ whole genome shotgun (WGS) entry which is preliminary data.</text>
</comment>
<proteinExistence type="predicted"/>
<dbReference type="EMBL" id="JASNVH010000003">
    <property type="protein sequence ID" value="MDK4306495.1"/>
    <property type="molecule type" value="Genomic_DNA"/>
</dbReference>
<name>A0AAP4F8R2_9CORY</name>
<dbReference type="InterPro" id="IPR021456">
    <property type="entry name" value="DUF3107"/>
</dbReference>
<reference evidence="2 4" key="1">
    <citation type="submission" date="2023-05" db="EMBL/GenBank/DDBJ databases">
        <title>Metabolic capabilities are highly conserved among human nasal-associated Corynebacterium species in pangenomic analyses.</title>
        <authorList>
            <person name="Tran T.H."/>
            <person name="Roberts A.Q."/>
            <person name="Escapa I.F."/>
            <person name="Gao W."/>
            <person name="Conlan S."/>
            <person name="Kong H."/>
            <person name="Segre J.A."/>
            <person name="Kelly M.S."/>
            <person name="Lemon K.P."/>
        </authorList>
    </citation>
    <scope>NUCLEOTIDE SEQUENCE</scope>
    <source>
        <strain evidence="2">KPL2773</strain>
        <strain evidence="1 4">KPL3772</strain>
    </source>
</reference>
<dbReference type="EMBL" id="JASNUQ010000019">
    <property type="protein sequence ID" value="MDK4290968.1"/>
    <property type="molecule type" value="Genomic_DNA"/>
</dbReference>
<organism evidence="2 3">
    <name type="scientific">Corynebacterium pseudodiphtheriticum</name>
    <dbReference type="NCBI Taxonomy" id="37637"/>
    <lineage>
        <taxon>Bacteria</taxon>
        <taxon>Bacillati</taxon>
        <taxon>Actinomycetota</taxon>
        <taxon>Actinomycetes</taxon>
        <taxon>Mycobacteriales</taxon>
        <taxon>Corynebacteriaceae</taxon>
        <taxon>Corynebacterium</taxon>
    </lineage>
</organism>
<evidence type="ECO:0000313" key="3">
    <source>
        <dbReference type="Proteomes" id="UP001224412"/>
    </source>
</evidence>
<evidence type="ECO:0000313" key="2">
    <source>
        <dbReference type="EMBL" id="MDK4306495.1"/>
    </source>
</evidence>
<dbReference type="Proteomes" id="UP001239759">
    <property type="component" value="Unassembled WGS sequence"/>
</dbReference>
<dbReference type="GeneID" id="42781728"/>
<dbReference type="Proteomes" id="UP001224412">
    <property type="component" value="Unassembled WGS sequence"/>
</dbReference>
<sequence length="75" mass="8037">MNIKIGLIESPRELVINSELSHDEAVKLVKDVLGKADDVVELADAKGRKYLVRTNAIAYVEVGSSEQPIVGFGGA</sequence>
<dbReference type="RefSeq" id="WP_021353672.1">
    <property type="nucleotide sequence ID" value="NZ_CP051667.1"/>
</dbReference>
<dbReference type="AlphaFoldDB" id="A0AAP4F8R2"/>
<keyword evidence="4" id="KW-1185">Reference proteome</keyword>
<dbReference type="Pfam" id="PF11305">
    <property type="entry name" value="DUF3107"/>
    <property type="match status" value="1"/>
</dbReference>
<evidence type="ECO:0000313" key="1">
    <source>
        <dbReference type="EMBL" id="MDK4290968.1"/>
    </source>
</evidence>
<evidence type="ECO:0000313" key="4">
    <source>
        <dbReference type="Proteomes" id="UP001239759"/>
    </source>
</evidence>
<protein>
    <submittedName>
        <fullName evidence="2">DUF3107 domain-containing protein</fullName>
    </submittedName>
</protein>
<gene>
    <name evidence="1" type="ORF">QPX23_09620</name>
    <name evidence="2" type="ORF">QPX42_02860</name>
</gene>